<evidence type="ECO:0000256" key="3">
    <source>
        <dbReference type="ARBA" id="ARBA00022839"/>
    </source>
</evidence>
<gene>
    <name evidence="5" type="ORF">DES36_1267</name>
</gene>
<comment type="caution">
    <text evidence="5">The sequence shown here is derived from an EMBL/GenBank/DDBJ whole genome shotgun (WGS) entry which is preliminary data.</text>
</comment>
<dbReference type="GO" id="GO:0000175">
    <property type="term" value="F:3'-5'-RNA exonuclease activity"/>
    <property type="evidence" value="ECO:0007669"/>
    <property type="project" value="InterPro"/>
</dbReference>
<dbReference type="InterPro" id="IPR051274">
    <property type="entry name" value="3-5_Exoribonuclease"/>
</dbReference>
<dbReference type="CDD" id="cd06133">
    <property type="entry name" value="ERI-1_3'hExo_like"/>
    <property type="match status" value="1"/>
</dbReference>
<dbReference type="PANTHER" id="PTHR23044">
    <property type="entry name" value="3'-5' EXONUCLEASE ERI1-RELATED"/>
    <property type="match status" value="1"/>
</dbReference>
<name>A0A366HXY4_9FIRM</name>
<protein>
    <submittedName>
        <fullName evidence="5">Inhibitor of KinA sporulation pathway (Predicted exonuclease)</fullName>
    </submittedName>
</protein>
<dbReference type="Gene3D" id="3.30.420.10">
    <property type="entry name" value="Ribonuclease H-like superfamily/Ribonuclease H"/>
    <property type="match status" value="1"/>
</dbReference>
<proteinExistence type="predicted"/>
<dbReference type="InterPro" id="IPR013520">
    <property type="entry name" value="Ribonucl_H"/>
</dbReference>
<dbReference type="OrthoDB" id="159416at2"/>
<dbReference type="EMBL" id="QNRX01000026">
    <property type="protein sequence ID" value="RBP57937.1"/>
    <property type="molecule type" value="Genomic_DNA"/>
</dbReference>
<dbReference type="SMART" id="SM00479">
    <property type="entry name" value="EXOIII"/>
    <property type="match status" value="1"/>
</dbReference>
<keyword evidence="3 5" id="KW-0269">Exonuclease</keyword>
<feature type="domain" description="Exonuclease" evidence="4">
    <location>
        <begin position="2"/>
        <end position="184"/>
    </location>
</feature>
<reference evidence="5 6" key="1">
    <citation type="submission" date="2018-06" db="EMBL/GenBank/DDBJ databases">
        <title>Genomic Encyclopedia of Type Strains, Phase IV (KMG-IV): sequencing the most valuable type-strain genomes for metagenomic binning, comparative biology and taxonomic classification.</title>
        <authorList>
            <person name="Goeker M."/>
        </authorList>
    </citation>
    <scope>NUCLEOTIDE SEQUENCE [LARGE SCALE GENOMIC DNA]</scope>
    <source>
        <strain evidence="5 6">DSM 22112</strain>
    </source>
</reference>
<evidence type="ECO:0000256" key="2">
    <source>
        <dbReference type="ARBA" id="ARBA00022801"/>
    </source>
</evidence>
<dbReference type="RefSeq" id="WP_113921789.1">
    <property type="nucleotide sequence ID" value="NZ_QNRX01000026.1"/>
</dbReference>
<dbReference type="Pfam" id="PF00929">
    <property type="entry name" value="RNase_T"/>
    <property type="match status" value="1"/>
</dbReference>
<keyword evidence="6" id="KW-1185">Reference proteome</keyword>
<organism evidence="5 6">
    <name type="scientific">Alkalibaculum bacchi</name>
    <dbReference type="NCBI Taxonomy" id="645887"/>
    <lineage>
        <taxon>Bacteria</taxon>
        <taxon>Bacillati</taxon>
        <taxon>Bacillota</taxon>
        <taxon>Clostridia</taxon>
        <taxon>Eubacteriales</taxon>
        <taxon>Eubacteriaceae</taxon>
        <taxon>Alkalibaculum</taxon>
    </lineage>
</organism>
<sequence length="243" mass="28487">MNTIVIDLEFNQASDKTTMNPKCPFEIIQIGAITLDKNLDCIGVFDRLIKPQIYKEINPYVGSLTGLKIEDFTEEETYRSVFYDFLAFLGHEDIVFCTWGTADMKELFRNTSFYCLPLSKLPNKYINLQPYVSQYLHFPSKVSISLKDALKFLKIEDESNFHNAYYDAYYTSKIFQKVYNQDIEPQIYDPSPPPRIPQPKKLHLNHTKLFSQFEKMMERELTSEEKETVRLAYLMGKTGQFLE</sequence>
<dbReference type="InterPro" id="IPR036397">
    <property type="entry name" value="RNaseH_sf"/>
</dbReference>
<dbReference type="InterPro" id="IPR047201">
    <property type="entry name" value="ERI-1_3'hExo-like"/>
</dbReference>
<evidence type="ECO:0000313" key="6">
    <source>
        <dbReference type="Proteomes" id="UP000253490"/>
    </source>
</evidence>
<keyword evidence="2" id="KW-0378">Hydrolase</keyword>
<dbReference type="SUPFAM" id="SSF53098">
    <property type="entry name" value="Ribonuclease H-like"/>
    <property type="match status" value="1"/>
</dbReference>
<dbReference type="GO" id="GO:0003676">
    <property type="term" value="F:nucleic acid binding"/>
    <property type="evidence" value="ECO:0007669"/>
    <property type="project" value="InterPro"/>
</dbReference>
<dbReference type="AlphaFoldDB" id="A0A366HXY4"/>
<dbReference type="PANTHER" id="PTHR23044:SF61">
    <property type="entry name" value="3'-5' EXORIBONUCLEASE 1-RELATED"/>
    <property type="match status" value="1"/>
</dbReference>
<dbReference type="Proteomes" id="UP000253490">
    <property type="component" value="Unassembled WGS sequence"/>
</dbReference>
<keyword evidence="1" id="KW-0540">Nuclease</keyword>
<evidence type="ECO:0000256" key="1">
    <source>
        <dbReference type="ARBA" id="ARBA00022722"/>
    </source>
</evidence>
<dbReference type="InterPro" id="IPR012337">
    <property type="entry name" value="RNaseH-like_sf"/>
</dbReference>
<evidence type="ECO:0000259" key="4">
    <source>
        <dbReference type="SMART" id="SM00479"/>
    </source>
</evidence>
<evidence type="ECO:0000313" key="5">
    <source>
        <dbReference type="EMBL" id="RBP57937.1"/>
    </source>
</evidence>
<accession>A0A366HXY4</accession>